<evidence type="ECO:0000313" key="3">
    <source>
        <dbReference type="Proteomes" id="UP001139971"/>
    </source>
</evidence>
<feature type="chain" id="PRO_5040864121" evidence="1">
    <location>
        <begin position="21"/>
        <end position="538"/>
    </location>
</feature>
<dbReference type="Proteomes" id="UP001139971">
    <property type="component" value="Unassembled WGS sequence"/>
</dbReference>
<organism evidence="2 3">
    <name type="scientific">Tahibacter soli</name>
    <dbReference type="NCBI Taxonomy" id="2983605"/>
    <lineage>
        <taxon>Bacteria</taxon>
        <taxon>Pseudomonadati</taxon>
        <taxon>Pseudomonadota</taxon>
        <taxon>Gammaproteobacteria</taxon>
        <taxon>Lysobacterales</taxon>
        <taxon>Rhodanobacteraceae</taxon>
        <taxon>Tahibacter</taxon>
    </lineage>
</organism>
<dbReference type="EMBL" id="JAOVZO020000017">
    <property type="protein sequence ID" value="MDC8013372.1"/>
    <property type="molecule type" value="Genomic_DNA"/>
</dbReference>
<dbReference type="RefSeq" id="WP_263545581.1">
    <property type="nucleotide sequence ID" value="NZ_JAOVZO020000017.1"/>
</dbReference>
<dbReference type="AlphaFoldDB" id="A0A9X3YJE3"/>
<evidence type="ECO:0000256" key="1">
    <source>
        <dbReference type="SAM" id="SignalP"/>
    </source>
</evidence>
<sequence length="538" mass="56078">MKTTTLIAGALALLPLAAAAQDVTWTVIAGEDFRVPMPPLQTNSSRSMDALYLAHAGGDRWGFWQSGPDVDRGLWSRRNGALVRYMQFNATGATGPGRAGTNHVFVERYSGYEDVAADGSRVFLARAGDPAVAATLSNGVWSWVGGANREIARAVEPGTLGPGLGPGWYIHGSSGFNQIRALPIGAAMVDATVVAPNTSQQDVIFKHTPQGGNVPCALSNSADAALSPGITAGDTFARWSSNTRVRTVDAQGRIYGLLTVSGSRVGIFELCNGAPRALAVDEETGARGPGLASPNGTFIDFYNGALHGGNGTFHFVATAREAPGGSSVNGIFRNDGTRNRPLALSGDTGLLSPHWAGSVFMTFNEDTLDASGRYIVFGASVNAGGQSISGVFRAGGSNGPQPVALAGTLEYNPGPGLTWTSFYDRTVFANGDIVMLARSSDSVTALWLFQEGRPARKILAPGQAFTLPTSTGPVQATINSIELPNSGGYGAQYASSRDGWASPDGTVLVRTTVNGYDVWLTAKPSDPSDHVFKDGFGG</sequence>
<keyword evidence="1" id="KW-0732">Signal</keyword>
<gene>
    <name evidence="2" type="ORF">OD750_012580</name>
</gene>
<accession>A0A9X3YJE3</accession>
<feature type="signal peptide" evidence="1">
    <location>
        <begin position="1"/>
        <end position="20"/>
    </location>
</feature>
<name>A0A9X3YJE3_9GAMM</name>
<comment type="caution">
    <text evidence="2">The sequence shown here is derived from an EMBL/GenBank/DDBJ whole genome shotgun (WGS) entry which is preliminary data.</text>
</comment>
<protein>
    <submittedName>
        <fullName evidence="2">Uncharacterized protein</fullName>
    </submittedName>
</protein>
<keyword evidence="3" id="KW-1185">Reference proteome</keyword>
<evidence type="ECO:0000313" key="2">
    <source>
        <dbReference type="EMBL" id="MDC8013372.1"/>
    </source>
</evidence>
<proteinExistence type="predicted"/>
<reference evidence="2" key="1">
    <citation type="submission" date="2023-02" db="EMBL/GenBank/DDBJ databases">
        <title>Tahibacter soli sp. nov. isolated from soil.</title>
        <authorList>
            <person name="Baek J.H."/>
            <person name="Lee J.K."/>
            <person name="Choi D.G."/>
            <person name="Jeon C.O."/>
        </authorList>
    </citation>
    <scope>NUCLEOTIDE SEQUENCE</scope>
    <source>
        <strain evidence="2">BL</strain>
    </source>
</reference>